<dbReference type="RefSeq" id="WP_014608675.1">
    <property type="nucleotide sequence ID" value="NZ_CAKMBF010000001.1"/>
</dbReference>
<dbReference type="GO" id="GO:0050661">
    <property type="term" value="F:NADP binding"/>
    <property type="evidence" value="ECO:0007669"/>
    <property type="project" value="InterPro"/>
</dbReference>
<name>A0A811IIS8_STRTR</name>
<dbReference type="Pfam" id="PF00171">
    <property type="entry name" value="Aldedh"/>
    <property type="match status" value="2"/>
</dbReference>
<dbReference type="Gene3D" id="3.40.605.10">
    <property type="entry name" value="Aldehyde Dehydrogenase, Chain A, domain 1"/>
    <property type="match status" value="1"/>
</dbReference>
<dbReference type="EC" id="1.2.1.41" evidence="7"/>
<evidence type="ECO:0000256" key="3">
    <source>
        <dbReference type="ARBA" id="ARBA00022650"/>
    </source>
</evidence>
<comment type="similarity">
    <text evidence="7">Belongs to the gamma-glutamyl phosphate reductase family.</text>
</comment>
<dbReference type="EMBL" id="LR822017">
    <property type="protein sequence ID" value="CAD0139122.1"/>
    <property type="molecule type" value="Genomic_DNA"/>
</dbReference>
<reference evidence="9 10" key="1">
    <citation type="submission" date="2020-06" db="EMBL/GenBank/DDBJ databases">
        <authorList>
            <person name="Chuat V."/>
        </authorList>
    </citation>
    <scope>NUCLEOTIDE SEQUENCE [LARGE SCALE GENOMIC DNA]</scope>
    <source>
        <strain evidence="9">STH_CIRM_336</strain>
    </source>
</reference>
<keyword evidence="7" id="KW-0963">Cytoplasm</keyword>
<proteinExistence type="inferred from homology"/>
<dbReference type="NCBIfam" id="NF001221">
    <property type="entry name" value="PRK00197.1"/>
    <property type="match status" value="1"/>
</dbReference>
<dbReference type="GO" id="GO:0004350">
    <property type="term" value="F:glutamate-5-semialdehyde dehydrogenase activity"/>
    <property type="evidence" value="ECO:0007669"/>
    <property type="project" value="UniProtKB-UniRule"/>
</dbReference>
<keyword evidence="2 7" id="KW-0028">Amino-acid biosynthesis</keyword>
<comment type="subcellular location">
    <subcellularLocation>
        <location evidence="7">Cytoplasm</location>
    </subcellularLocation>
</comment>
<dbReference type="InterPro" id="IPR016161">
    <property type="entry name" value="Ald_DH/histidinol_DH"/>
</dbReference>
<dbReference type="HAMAP" id="MF_00412">
    <property type="entry name" value="ProA"/>
    <property type="match status" value="1"/>
</dbReference>
<evidence type="ECO:0000256" key="2">
    <source>
        <dbReference type="ARBA" id="ARBA00022605"/>
    </source>
</evidence>
<dbReference type="AlphaFoldDB" id="A0A811IIS8"/>
<dbReference type="PANTHER" id="PTHR11063:SF8">
    <property type="entry name" value="DELTA-1-PYRROLINE-5-CARBOXYLATE SYNTHASE"/>
    <property type="match status" value="1"/>
</dbReference>
<evidence type="ECO:0000256" key="4">
    <source>
        <dbReference type="ARBA" id="ARBA00022857"/>
    </source>
</evidence>
<dbReference type="InterPro" id="IPR015590">
    <property type="entry name" value="Aldehyde_DH_dom"/>
</dbReference>
<keyword evidence="4 7" id="KW-0521">NADP</keyword>
<dbReference type="SUPFAM" id="SSF53720">
    <property type="entry name" value="ALDH-like"/>
    <property type="match status" value="1"/>
</dbReference>
<dbReference type="PIRSF" id="PIRSF000151">
    <property type="entry name" value="GPR"/>
    <property type="match status" value="1"/>
</dbReference>
<evidence type="ECO:0000313" key="9">
    <source>
        <dbReference type="EMBL" id="CAD0139122.1"/>
    </source>
</evidence>
<dbReference type="Proteomes" id="UP000509833">
    <property type="component" value="Chromosome"/>
</dbReference>
<evidence type="ECO:0000256" key="1">
    <source>
        <dbReference type="ARBA" id="ARBA00004985"/>
    </source>
</evidence>
<sequence>MTYIDTLGQQAKVASRQIAKLSTAAKNDLLNQVAKALVAESDYIITENAKDMANASENGISKIMQDRLLLTEDRIAGIAEGVRQVADLQDPIGQVVRGYTNLDGLKIVQKRVPMGVIAMIFESRPNVSIDAFSLAFKTNNAIILRGGRDAINSNKALVTVARKALKNAGITADAVQFVEDTSHEVAEELMVATKYVDLLIPRGGARLIQTVKEKAKVPVIETGVGNCHIYVDKYANLDMATQIVINAKTQRPSVCNAAESLVVHADIVEEFLPNLEKAISKIQSVEFRADERALKLMEKAVPASPEDFATEFLDYIMSVKVVDSLDEAINWINTYTTSHSEAIVTQDISRAEQFQDDVDAAAVYVNASTRFTDGFVFGLGAEIGISTQKMHARGPMGLEALTSTKFYINGQGQIRE</sequence>
<evidence type="ECO:0000256" key="6">
    <source>
        <dbReference type="ARBA" id="ARBA00049024"/>
    </source>
</evidence>
<comment type="catalytic activity">
    <reaction evidence="6 7">
        <text>L-glutamate 5-semialdehyde + phosphate + NADP(+) = L-glutamyl 5-phosphate + NADPH + H(+)</text>
        <dbReference type="Rhea" id="RHEA:19541"/>
        <dbReference type="ChEBI" id="CHEBI:15378"/>
        <dbReference type="ChEBI" id="CHEBI:43474"/>
        <dbReference type="ChEBI" id="CHEBI:57783"/>
        <dbReference type="ChEBI" id="CHEBI:58066"/>
        <dbReference type="ChEBI" id="CHEBI:58274"/>
        <dbReference type="ChEBI" id="CHEBI:58349"/>
        <dbReference type="EC" id="1.2.1.41"/>
    </reaction>
</comment>
<evidence type="ECO:0000259" key="8">
    <source>
        <dbReference type="Pfam" id="PF00171"/>
    </source>
</evidence>
<dbReference type="InterPro" id="IPR000965">
    <property type="entry name" value="GPR_dom"/>
</dbReference>
<keyword evidence="5 7" id="KW-0560">Oxidoreductase</keyword>
<dbReference type="PROSITE" id="PS01223">
    <property type="entry name" value="PROA"/>
    <property type="match status" value="1"/>
</dbReference>
<dbReference type="InterPro" id="IPR016163">
    <property type="entry name" value="Ald_DH_C"/>
</dbReference>
<dbReference type="UniPathway" id="UPA00098">
    <property type="reaction ID" value="UER00360"/>
</dbReference>
<dbReference type="Gene3D" id="3.40.309.10">
    <property type="entry name" value="Aldehyde Dehydrogenase, Chain A, domain 2"/>
    <property type="match status" value="1"/>
</dbReference>
<dbReference type="NCBIfam" id="TIGR00407">
    <property type="entry name" value="proA"/>
    <property type="match status" value="1"/>
</dbReference>
<dbReference type="PANTHER" id="PTHR11063">
    <property type="entry name" value="GLUTAMATE SEMIALDEHYDE DEHYDROGENASE"/>
    <property type="match status" value="1"/>
</dbReference>
<feature type="domain" description="Aldehyde dehydrogenase" evidence="8">
    <location>
        <begin position="5"/>
        <end position="283"/>
    </location>
</feature>
<accession>A0A811IIS8</accession>
<dbReference type="InterPro" id="IPR016162">
    <property type="entry name" value="Ald_DH_N"/>
</dbReference>
<evidence type="ECO:0000313" key="10">
    <source>
        <dbReference type="Proteomes" id="UP000509833"/>
    </source>
</evidence>
<comment type="pathway">
    <text evidence="1 7">Amino-acid biosynthesis; L-proline biosynthesis; L-glutamate 5-semialdehyde from L-glutamate: step 2/2.</text>
</comment>
<organism evidence="9 10">
    <name type="scientific">Streptococcus thermophilus</name>
    <dbReference type="NCBI Taxonomy" id="1308"/>
    <lineage>
        <taxon>Bacteria</taxon>
        <taxon>Bacillati</taxon>
        <taxon>Bacillota</taxon>
        <taxon>Bacilli</taxon>
        <taxon>Lactobacillales</taxon>
        <taxon>Streptococcaceae</taxon>
        <taxon>Streptococcus</taxon>
    </lineage>
</organism>
<comment type="function">
    <text evidence="7">Catalyzes the NADPH-dependent reduction of L-glutamate 5-phosphate into L-glutamate 5-semialdehyde and phosphate. The product spontaneously undergoes cyclization to form 1-pyrroline-5-carboxylate.</text>
</comment>
<dbReference type="FunFam" id="3.40.309.10:FF:000006">
    <property type="entry name" value="Gamma-glutamyl phosphate reductase"/>
    <property type="match status" value="1"/>
</dbReference>
<evidence type="ECO:0000256" key="5">
    <source>
        <dbReference type="ARBA" id="ARBA00023002"/>
    </source>
</evidence>
<feature type="domain" description="Aldehyde dehydrogenase" evidence="8">
    <location>
        <begin position="316"/>
        <end position="378"/>
    </location>
</feature>
<protein>
    <recommendedName>
        <fullName evidence="7">Gamma-glutamyl phosphate reductase</fullName>
        <shortName evidence="7">GPR</shortName>
        <ecNumber evidence="7">1.2.1.41</ecNumber>
    </recommendedName>
    <alternativeName>
        <fullName evidence="7">Glutamate-5-semialdehyde dehydrogenase</fullName>
    </alternativeName>
    <alternativeName>
        <fullName evidence="7">Glutamyl-gamma-semialdehyde dehydrogenase</fullName>
        <shortName evidence="7">GSA dehydrogenase</shortName>
    </alternativeName>
</protein>
<dbReference type="CDD" id="cd07079">
    <property type="entry name" value="ALDH_F18-19_ProA-GPR"/>
    <property type="match status" value="1"/>
</dbReference>
<dbReference type="InterPro" id="IPR012134">
    <property type="entry name" value="Glu-5-SA_DH"/>
</dbReference>
<dbReference type="GO" id="GO:0005737">
    <property type="term" value="C:cytoplasm"/>
    <property type="evidence" value="ECO:0007669"/>
    <property type="project" value="UniProtKB-SubCell"/>
</dbReference>
<gene>
    <name evidence="7 9" type="primary">proA</name>
    <name evidence="9" type="ORF">STHERMO_1807</name>
</gene>
<dbReference type="InterPro" id="IPR020593">
    <property type="entry name" value="G-glutamylP_reductase_CS"/>
</dbReference>
<keyword evidence="3 7" id="KW-0641">Proline biosynthesis</keyword>
<evidence type="ECO:0000256" key="7">
    <source>
        <dbReference type="HAMAP-Rule" id="MF_00412"/>
    </source>
</evidence>
<dbReference type="GO" id="GO:0055129">
    <property type="term" value="P:L-proline biosynthetic process"/>
    <property type="evidence" value="ECO:0007669"/>
    <property type="project" value="UniProtKB-UniRule"/>
</dbReference>